<dbReference type="Pfam" id="PF03063">
    <property type="entry name" value="Prismane"/>
    <property type="match status" value="1"/>
</dbReference>
<dbReference type="InterPro" id="IPR016099">
    <property type="entry name" value="Prismane-like_a/b-sand"/>
</dbReference>
<dbReference type="InterPro" id="IPR010047">
    <property type="entry name" value="CODH"/>
</dbReference>
<evidence type="ECO:0000313" key="10">
    <source>
        <dbReference type="EMBL" id="MBC9783581.1"/>
    </source>
</evidence>
<keyword evidence="7 9" id="KW-0411">Iron-sulfur</keyword>
<dbReference type="CDD" id="cd01915">
    <property type="entry name" value="CODH"/>
    <property type="match status" value="1"/>
</dbReference>
<comment type="cofactor">
    <cofactor evidence="1">
        <name>[4Fe-4S] cluster</name>
        <dbReference type="ChEBI" id="CHEBI:49883"/>
    </cofactor>
</comment>
<keyword evidence="11" id="KW-1185">Reference proteome</keyword>
<accession>A0ABR7T1R1</accession>
<keyword evidence="2 9" id="KW-0004">4Fe-4S</keyword>
<evidence type="ECO:0000256" key="1">
    <source>
        <dbReference type="ARBA" id="ARBA00001966"/>
    </source>
</evidence>
<organism evidence="10 11">
    <name type="scientific">Heliobacterium chlorum</name>
    <dbReference type="NCBI Taxonomy" id="2698"/>
    <lineage>
        <taxon>Bacteria</taxon>
        <taxon>Bacillati</taxon>
        <taxon>Bacillota</taxon>
        <taxon>Clostridia</taxon>
        <taxon>Eubacteriales</taxon>
        <taxon>Heliobacteriaceae</taxon>
        <taxon>Heliobacterium</taxon>
    </lineage>
</organism>
<evidence type="ECO:0000313" key="11">
    <source>
        <dbReference type="Proteomes" id="UP000617402"/>
    </source>
</evidence>
<dbReference type="SUPFAM" id="SSF56821">
    <property type="entry name" value="Prismane protein-like"/>
    <property type="match status" value="1"/>
</dbReference>
<evidence type="ECO:0000256" key="9">
    <source>
        <dbReference type="PIRNR" id="PIRNR005023"/>
    </source>
</evidence>
<evidence type="ECO:0000256" key="4">
    <source>
        <dbReference type="ARBA" id="ARBA00022723"/>
    </source>
</evidence>
<dbReference type="InterPro" id="IPR016101">
    <property type="entry name" value="CO_DH_a-bundle"/>
</dbReference>
<dbReference type="PANTHER" id="PTHR30109:SF4">
    <property type="entry name" value="CARBON MONOXIDE DEHYDROGENASE"/>
    <property type="match status" value="1"/>
</dbReference>
<comment type="caution">
    <text evidence="10">The sequence shown here is derived from an EMBL/GenBank/DDBJ whole genome shotgun (WGS) entry which is preliminary data.</text>
</comment>
<evidence type="ECO:0000256" key="7">
    <source>
        <dbReference type="ARBA" id="ARBA00023014"/>
    </source>
</evidence>
<keyword evidence="3" id="KW-0533">Nickel</keyword>
<dbReference type="NCBIfam" id="TIGR01702">
    <property type="entry name" value="CO_DH_cata"/>
    <property type="match status" value="1"/>
</dbReference>
<dbReference type="Proteomes" id="UP000617402">
    <property type="component" value="Unassembled WGS sequence"/>
</dbReference>
<keyword evidence="5 9" id="KW-0560">Oxidoreductase</keyword>
<dbReference type="EMBL" id="JACVHF010000002">
    <property type="protein sequence ID" value="MBC9783581.1"/>
    <property type="molecule type" value="Genomic_DNA"/>
</dbReference>
<dbReference type="EC" id="1.2.7.4" evidence="9"/>
<gene>
    <name evidence="10" type="primary">cooS</name>
    <name evidence="10" type="ORF">H1S01_03515</name>
</gene>
<dbReference type="PANTHER" id="PTHR30109">
    <property type="entry name" value="HYDROXYLAMINE REDUCTASE"/>
    <property type="match status" value="1"/>
</dbReference>
<proteinExistence type="predicted"/>
<dbReference type="Gene3D" id="1.20.1270.30">
    <property type="match status" value="1"/>
</dbReference>
<name>A0ABR7T1R1_HELCL</name>
<comment type="catalytic activity">
    <reaction evidence="8 9">
        <text>CO + 2 oxidized [2Fe-2S]-[ferredoxin] + H2O = 2 reduced [2Fe-2S]-[ferredoxin] + CO2 + 2 H(+)</text>
        <dbReference type="Rhea" id="RHEA:21040"/>
        <dbReference type="Rhea" id="RHEA-COMP:10000"/>
        <dbReference type="Rhea" id="RHEA-COMP:10001"/>
        <dbReference type="ChEBI" id="CHEBI:15377"/>
        <dbReference type="ChEBI" id="CHEBI:15378"/>
        <dbReference type="ChEBI" id="CHEBI:16526"/>
        <dbReference type="ChEBI" id="CHEBI:17245"/>
        <dbReference type="ChEBI" id="CHEBI:33737"/>
        <dbReference type="ChEBI" id="CHEBI:33738"/>
        <dbReference type="EC" id="1.2.7.4"/>
    </reaction>
</comment>
<dbReference type="PIRSF" id="PIRSF005023">
    <property type="entry name" value="CODH"/>
    <property type="match status" value="1"/>
</dbReference>
<dbReference type="RefSeq" id="WP_188038733.1">
    <property type="nucleotide sequence ID" value="NZ_JACVHF010000002.1"/>
</dbReference>
<evidence type="ECO:0000256" key="8">
    <source>
        <dbReference type="ARBA" id="ARBA00048733"/>
    </source>
</evidence>
<dbReference type="GO" id="GO:0043885">
    <property type="term" value="F:anaerobic carbon-monoxide dehydrogenase activity"/>
    <property type="evidence" value="ECO:0007669"/>
    <property type="project" value="UniProtKB-EC"/>
</dbReference>
<evidence type="ECO:0000256" key="3">
    <source>
        <dbReference type="ARBA" id="ARBA00022596"/>
    </source>
</evidence>
<dbReference type="InterPro" id="IPR004137">
    <property type="entry name" value="HCP/CODH"/>
</dbReference>
<protein>
    <recommendedName>
        <fullName evidence="9">Carbon monoxide dehydrogenase</fullName>
        <ecNumber evidence="9">1.2.7.4</ecNumber>
    </recommendedName>
</protein>
<keyword evidence="6 9" id="KW-0408">Iron</keyword>
<evidence type="ECO:0000256" key="2">
    <source>
        <dbReference type="ARBA" id="ARBA00022485"/>
    </source>
</evidence>
<dbReference type="Gene3D" id="3.40.50.2030">
    <property type="match status" value="2"/>
</dbReference>
<keyword evidence="4 9" id="KW-0479">Metal-binding</keyword>
<evidence type="ECO:0000256" key="6">
    <source>
        <dbReference type="ARBA" id="ARBA00023004"/>
    </source>
</evidence>
<reference evidence="10 11" key="1">
    <citation type="submission" date="2020-07" db="EMBL/GenBank/DDBJ databases">
        <title>Draft whole-genome sequence of Heliobacterium chlorum DSM 3682, type strain.</title>
        <authorList>
            <person name="Kyndt J.A."/>
            <person name="Meyer T.E."/>
            <person name="Imhoff J.F."/>
        </authorList>
    </citation>
    <scope>NUCLEOTIDE SEQUENCE [LARGE SCALE GENOMIC DNA]</scope>
    <source>
        <strain evidence="10 11">DSM 3682</strain>
    </source>
</reference>
<sequence length="636" mass="68134">MDTRSVDLAVQEMLEVAFQNKIETAWDRLNSQQPQCGFGELGLCCRNCTQGPCRIDPFGDGPRKGVCGADADTLVARNLARSIVAGTASHSGHSKHLAHVLKKWADGKAPDYPVKDERKLLAVAQRHGIEVEGKEIKTIARLVAEVALEDFSERETPIAFANRTVTKSRAELWNKFGINPIGIDSIIAEMMHRTTLGVDADANNLLLGSIAAGIADYAGCHMGTDLSDILFGTPTPVFSEMNMGVLDPKQVNVALHGHNPVLSDLLVQVSREMREEAKMAGATGINLVGICCTGSEVLMRHGVPSCTHSVSQELPILTGILDAMVVDYQCVYPSITTLAGCYSTKVITTMSMAKIPGAIHIEIHEEDAWEKGKEILRLAIAAFKERAGRSFHVPQCKEKVIAGFSTEAIVAALAKLNQEEPLQPLIDNIVNGNIQGICLFAGCNNVKVRQDENYIIMAKELAKRNVLLLATGCGAGSLGRLGFMNGEATKAYAGEGMKAVLSAIGEANGLEGPLPPVLHLGSCVDNSRAVDIAVAIAEKLGVDTDMLPVVASAPEYKTEKAFSIGTYAVALGFPTHLGMVPPVVGSKQVVKTLTKDIRGITGGYLIVETNPLEAAKKLFLAIQERRADLGLSTRLW</sequence>
<evidence type="ECO:0000256" key="5">
    <source>
        <dbReference type="ARBA" id="ARBA00023002"/>
    </source>
</evidence>
<dbReference type="InterPro" id="IPR011254">
    <property type="entry name" value="Prismane-like_sf"/>
</dbReference>